<protein>
    <recommendedName>
        <fullName evidence="8">DNA excision repair protein ERCC-1</fullName>
    </recommendedName>
</protein>
<organism evidence="11">
    <name type="scientific">Ceratitis capitata</name>
    <name type="common">Mediterranean fruit fly</name>
    <name type="synonym">Tephritis capitata</name>
    <dbReference type="NCBI Taxonomy" id="7213"/>
    <lineage>
        <taxon>Eukaryota</taxon>
        <taxon>Metazoa</taxon>
        <taxon>Ecdysozoa</taxon>
        <taxon>Arthropoda</taxon>
        <taxon>Hexapoda</taxon>
        <taxon>Insecta</taxon>
        <taxon>Pterygota</taxon>
        <taxon>Neoptera</taxon>
        <taxon>Endopterygota</taxon>
        <taxon>Diptera</taxon>
        <taxon>Brachycera</taxon>
        <taxon>Muscomorpha</taxon>
        <taxon>Tephritoidea</taxon>
        <taxon>Tephritidae</taxon>
        <taxon>Ceratitis</taxon>
        <taxon>Ceratitis</taxon>
    </lineage>
</organism>
<dbReference type="GO" id="GO:0032204">
    <property type="term" value="P:regulation of telomere maintenance"/>
    <property type="evidence" value="ECO:0007669"/>
    <property type="project" value="UniProtKB-ARBA"/>
</dbReference>
<keyword evidence="5" id="KW-0234">DNA repair</keyword>
<feature type="region of interest" description="Disordered" evidence="9">
    <location>
        <begin position="25"/>
        <end position="60"/>
    </location>
</feature>
<keyword evidence="3" id="KW-0227">DNA damage</keyword>
<dbReference type="AlphaFoldDB" id="W8BJD6"/>
<dbReference type="EMBL" id="GAMC01016832">
    <property type="protein sequence ID" value="JAB89723.1"/>
    <property type="molecule type" value="mRNA"/>
</dbReference>
<reference evidence="11" key="1">
    <citation type="submission" date="2013-07" db="EMBL/GenBank/DDBJ databases">
        <authorList>
            <person name="Geib S."/>
        </authorList>
    </citation>
    <scope>NUCLEOTIDE SEQUENCE</scope>
</reference>
<evidence type="ECO:0000256" key="8">
    <source>
        <dbReference type="ARBA" id="ARBA00071993"/>
    </source>
</evidence>
<dbReference type="CTD" id="2067"/>
<sequence length="261" mass="29147">MDNDEVDDSFDDLLAKIEIPTVPKVPKIEKSQSSSNINAPSTSTTTTNGATSVPPSKTAPNTHCILVNSKQRGNPVLKSIVNVPIEFRDDIIPDYVVGRTSCILFISLKYHTLNPDYICQRLKELGKQYELRVLLVQIDAPEPHSALKNLTRITLLTDLTLMLAWSAEEAGKIIETYKQFEKRSPEWIMERVESSPHQKLVAALTSIKPVNKTDAVTLLQNFGKLENLINASEERLSLVVGLGPRKASKLYKTLHEPFLTK</sequence>
<feature type="domain" description="ERCC1-like central" evidence="10">
    <location>
        <begin position="65"/>
        <end position="178"/>
    </location>
</feature>
<dbReference type="Pfam" id="PF14520">
    <property type="entry name" value="HHH_5"/>
    <property type="match status" value="1"/>
</dbReference>
<dbReference type="GO" id="GO:0003684">
    <property type="term" value="F:damaged DNA binding"/>
    <property type="evidence" value="ECO:0007669"/>
    <property type="project" value="InterPro"/>
</dbReference>
<dbReference type="GO" id="GO:0006289">
    <property type="term" value="P:nucleotide-excision repair"/>
    <property type="evidence" value="ECO:0007669"/>
    <property type="project" value="UniProtKB-ARBA"/>
</dbReference>
<evidence type="ECO:0000259" key="10">
    <source>
        <dbReference type="Pfam" id="PF03834"/>
    </source>
</evidence>
<evidence type="ECO:0000256" key="4">
    <source>
        <dbReference type="ARBA" id="ARBA00023125"/>
    </source>
</evidence>
<dbReference type="Gene3D" id="1.10.150.20">
    <property type="entry name" value="5' to 3' exonuclease, C-terminal subdomain"/>
    <property type="match status" value="1"/>
</dbReference>
<evidence type="ECO:0000313" key="11">
    <source>
        <dbReference type="EMBL" id="JAB89724.1"/>
    </source>
</evidence>
<keyword evidence="6" id="KW-0539">Nucleus</keyword>
<dbReference type="FunFam" id="1.10.150.20:FF:000017">
    <property type="entry name" value="DNA excision repair protein ERCC-1"/>
    <property type="match status" value="1"/>
</dbReference>
<dbReference type="Gene3D" id="3.40.50.10130">
    <property type="match status" value="1"/>
</dbReference>
<dbReference type="InterPro" id="IPR011335">
    <property type="entry name" value="Restrct_endonuc-II-like"/>
</dbReference>
<dbReference type="GO" id="GO:0070522">
    <property type="term" value="C:ERCC4-ERCC1 complex"/>
    <property type="evidence" value="ECO:0007669"/>
    <property type="project" value="TreeGrafter"/>
</dbReference>
<dbReference type="GeneID" id="101450399"/>
<dbReference type="GO" id="GO:0003697">
    <property type="term" value="F:single-stranded DNA binding"/>
    <property type="evidence" value="ECO:0007669"/>
    <property type="project" value="TreeGrafter"/>
</dbReference>
<evidence type="ECO:0000256" key="5">
    <source>
        <dbReference type="ARBA" id="ARBA00023204"/>
    </source>
</evidence>
<dbReference type="GO" id="GO:0070914">
    <property type="term" value="P:UV-damage excision repair"/>
    <property type="evidence" value="ECO:0007669"/>
    <property type="project" value="TreeGrafter"/>
</dbReference>
<dbReference type="InterPro" id="IPR047260">
    <property type="entry name" value="ERCC1-like_central_dom"/>
</dbReference>
<dbReference type="EMBL" id="GAMC01016836">
    <property type="protein sequence ID" value="JAB89719.1"/>
    <property type="molecule type" value="mRNA"/>
</dbReference>
<dbReference type="KEGG" id="ccat:101450399"/>
<dbReference type="FunFam" id="3.40.50.10130:FF:000001">
    <property type="entry name" value="DNA excision repair protein ERCC-1"/>
    <property type="match status" value="1"/>
</dbReference>
<dbReference type="SUPFAM" id="SSF47781">
    <property type="entry name" value="RuvA domain 2-like"/>
    <property type="match status" value="1"/>
</dbReference>
<comment type="similarity">
    <text evidence="2">Belongs to the ERCC1/RAD10/SWI10 family.</text>
</comment>
<dbReference type="CDD" id="cd22325">
    <property type="entry name" value="ERCC1_C-like"/>
    <property type="match status" value="1"/>
</dbReference>
<dbReference type="InterPro" id="IPR010994">
    <property type="entry name" value="RuvA_2-like"/>
</dbReference>
<dbReference type="GO" id="GO:0006302">
    <property type="term" value="P:double-strand break repair"/>
    <property type="evidence" value="ECO:0007669"/>
    <property type="project" value="UniProtKB-ARBA"/>
</dbReference>
<feature type="compositionally biased region" description="Low complexity" evidence="9">
    <location>
        <begin position="33"/>
        <end position="52"/>
    </location>
</feature>
<dbReference type="SUPFAM" id="SSF52980">
    <property type="entry name" value="Restriction endonuclease-like"/>
    <property type="match status" value="1"/>
</dbReference>
<comment type="function">
    <text evidence="7">Non-catalytic component of a structure-specific DNA repair endonuclease responsible for the 5'-incision during DNA repair. Responsible, in conjunction with SLX4, for the first step in the repair of interstrand cross-links (ICL). Participates in the processing of anaphase bridge-generating DNA structures, which consist in incompletely processed DNA lesions arising during S or G2 phase, and can result in cytokinesis failure. Also required for homology-directed repair (HDR) of DNA double-strand breaks, in conjunction with SLX4.</text>
</comment>
<reference evidence="11" key="2">
    <citation type="journal article" date="2014" name="BMC Genomics">
        <title>A genomic perspective to assessing quality of mass-reared SIT flies used in Mediterranean fruit fly (Ceratitis capitata) eradication in California.</title>
        <authorList>
            <person name="Calla B."/>
            <person name="Hall B."/>
            <person name="Hou S."/>
            <person name="Geib S.M."/>
        </authorList>
    </citation>
    <scope>NUCLEOTIDE SEQUENCE</scope>
</reference>
<gene>
    <name evidence="11" type="primary">ERCC1</name>
</gene>
<name>W8BJD6_CERCA</name>
<evidence type="ECO:0000256" key="3">
    <source>
        <dbReference type="ARBA" id="ARBA00022763"/>
    </source>
</evidence>
<accession>W8BJD6</accession>
<comment type="subcellular location">
    <subcellularLocation>
        <location evidence="1">Nucleus</location>
    </subcellularLocation>
</comment>
<evidence type="ECO:0000256" key="9">
    <source>
        <dbReference type="SAM" id="MobiDB-lite"/>
    </source>
</evidence>
<evidence type="ECO:0000256" key="6">
    <source>
        <dbReference type="ARBA" id="ARBA00023242"/>
    </source>
</evidence>
<dbReference type="PANTHER" id="PTHR12749">
    <property type="entry name" value="EXCISION REPAIR CROSS-COMPLEMENTING 1 ERCC1"/>
    <property type="match status" value="1"/>
</dbReference>
<dbReference type="GO" id="GO:0000110">
    <property type="term" value="C:nucleotide-excision repair factor 1 complex"/>
    <property type="evidence" value="ECO:0007669"/>
    <property type="project" value="TreeGrafter"/>
</dbReference>
<dbReference type="OrthoDB" id="10262814at2759"/>
<dbReference type="EMBL" id="GAMC01016831">
    <property type="protein sequence ID" value="JAB89724.1"/>
    <property type="molecule type" value="mRNA"/>
</dbReference>
<dbReference type="PANTHER" id="PTHR12749:SF0">
    <property type="entry name" value="DNA EXCISION REPAIR PROTEIN ERCC-1"/>
    <property type="match status" value="1"/>
</dbReference>
<keyword evidence="4" id="KW-0238">DNA-binding</keyword>
<dbReference type="InterPro" id="IPR004579">
    <property type="entry name" value="ERCC1/RAD10/SWI10"/>
</dbReference>
<evidence type="ECO:0000256" key="7">
    <source>
        <dbReference type="ARBA" id="ARBA00054210"/>
    </source>
</evidence>
<dbReference type="Pfam" id="PF03834">
    <property type="entry name" value="Rad10"/>
    <property type="match status" value="1"/>
</dbReference>
<evidence type="ECO:0000256" key="1">
    <source>
        <dbReference type="ARBA" id="ARBA00004123"/>
    </source>
</evidence>
<dbReference type="NCBIfam" id="TIGR00597">
    <property type="entry name" value="rad10"/>
    <property type="match status" value="1"/>
</dbReference>
<proteinExistence type="evidence at transcript level"/>
<dbReference type="GO" id="GO:0006312">
    <property type="term" value="P:mitotic recombination"/>
    <property type="evidence" value="ECO:0007669"/>
    <property type="project" value="TreeGrafter"/>
</dbReference>
<evidence type="ECO:0000256" key="2">
    <source>
        <dbReference type="ARBA" id="ARBA00008283"/>
    </source>
</evidence>